<dbReference type="Proteomes" id="UP000517759">
    <property type="component" value="Unassembled WGS sequence"/>
</dbReference>
<name>A0A7W6AHC1_9HYPH</name>
<evidence type="ECO:0000313" key="3">
    <source>
        <dbReference type="Proteomes" id="UP000517759"/>
    </source>
</evidence>
<evidence type="ECO:0000256" key="1">
    <source>
        <dbReference type="SAM" id="MobiDB-lite"/>
    </source>
</evidence>
<evidence type="ECO:0000313" key="2">
    <source>
        <dbReference type="EMBL" id="MBB3902728.1"/>
    </source>
</evidence>
<dbReference type="AlphaFoldDB" id="A0A7W6AHC1"/>
<dbReference type="RefSeq" id="WP_246412952.1">
    <property type="nucleotide sequence ID" value="NZ_JACIDN010000003.1"/>
</dbReference>
<protein>
    <submittedName>
        <fullName evidence="2">Uncharacterized protein</fullName>
    </submittedName>
</protein>
<feature type="region of interest" description="Disordered" evidence="1">
    <location>
        <begin position="1"/>
        <end position="22"/>
    </location>
</feature>
<proteinExistence type="predicted"/>
<feature type="compositionally biased region" description="Pro residues" evidence="1">
    <location>
        <begin position="1"/>
        <end position="12"/>
    </location>
</feature>
<reference evidence="2 3" key="1">
    <citation type="submission" date="2020-08" db="EMBL/GenBank/DDBJ databases">
        <title>Genomic Encyclopedia of Type Strains, Phase IV (KMG-IV): sequencing the most valuable type-strain genomes for metagenomic binning, comparative biology and taxonomic classification.</title>
        <authorList>
            <person name="Goeker M."/>
        </authorList>
    </citation>
    <scope>NUCLEOTIDE SEQUENCE [LARGE SCALE GENOMIC DNA]</scope>
    <source>
        <strain evidence="2 3">DSM 24105</strain>
    </source>
</reference>
<organism evidence="2 3">
    <name type="scientific">Methylobacterium brachythecii</name>
    <dbReference type="NCBI Taxonomy" id="1176177"/>
    <lineage>
        <taxon>Bacteria</taxon>
        <taxon>Pseudomonadati</taxon>
        <taxon>Pseudomonadota</taxon>
        <taxon>Alphaproteobacteria</taxon>
        <taxon>Hyphomicrobiales</taxon>
        <taxon>Methylobacteriaceae</taxon>
        <taxon>Methylobacterium</taxon>
    </lineage>
</organism>
<dbReference type="EMBL" id="JACIDN010000003">
    <property type="protein sequence ID" value="MBB3902728.1"/>
    <property type="molecule type" value="Genomic_DNA"/>
</dbReference>
<sequence>MIRMWPPRPVSTPPTEVAMREPPPVVSNSASVFFERLIAVPGKAFRYQSAFITVRHWFDSLTASSCP</sequence>
<comment type="caution">
    <text evidence="2">The sequence shown here is derived from an EMBL/GenBank/DDBJ whole genome shotgun (WGS) entry which is preliminary data.</text>
</comment>
<accession>A0A7W6AHC1</accession>
<gene>
    <name evidence="2" type="ORF">GGR33_002223</name>
</gene>